<keyword evidence="12" id="KW-1185">Reference proteome</keyword>
<gene>
    <name evidence="9" type="primary">trpF</name>
    <name evidence="11" type="ORF">EHT25_00060</name>
</gene>
<dbReference type="Proteomes" id="UP000271925">
    <property type="component" value="Unassembled WGS sequence"/>
</dbReference>
<evidence type="ECO:0000313" key="11">
    <source>
        <dbReference type="EMBL" id="RRB09373.1"/>
    </source>
</evidence>
<dbReference type="HAMAP" id="MF_00135">
    <property type="entry name" value="PRAI"/>
    <property type="match status" value="1"/>
</dbReference>
<evidence type="ECO:0000256" key="9">
    <source>
        <dbReference type="HAMAP-Rule" id="MF_00135"/>
    </source>
</evidence>
<dbReference type="RefSeq" id="WP_124868795.1">
    <property type="nucleotide sequence ID" value="NZ_RQJO01000003.1"/>
</dbReference>
<dbReference type="PANTHER" id="PTHR42894:SF1">
    <property type="entry name" value="N-(5'-PHOSPHORIBOSYL)ANTHRANILATE ISOMERASE"/>
    <property type="match status" value="1"/>
</dbReference>
<accession>A0A3P1C855</accession>
<dbReference type="Pfam" id="PF00697">
    <property type="entry name" value="PRAI"/>
    <property type="match status" value="1"/>
</dbReference>
<keyword evidence="5 9" id="KW-0028">Amino-acid biosynthesis</keyword>
<dbReference type="UniPathway" id="UPA00035">
    <property type="reaction ID" value="UER00042"/>
</dbReference>
<evidence type="ECO:0000256" key="7">
    <source>
        <dbReference type="ARBA" id="ARBA00023141"/>
    </source>
</evidence>
<name>A0A3P1C855_9BACT</name>
<comment type="catalytic activity">
    <reaction evidence="1 9">
        <text>N-(5-phospho-beta-D-ribosyl)anthranilate = 1-(2-carboxyphenylamino)-1-deoxy-D-ribulose 5-phosphate</text>
        <dbReference type="Rhea" id="RHEA:21540"/>
        <dbReference type="ChEBI" id="CHEBI:18277"/>
        <dbReference type="ChEBI" id="CHEBI:58613"/>
        <dbReference type="EC" id="5.3.1.24"/>
    </reaction>
</comment>
<dbReference type="CDD" id="cd00405">
    <property type="entry name" value="PRAI"/>
    <property type="match status" value="1"/>
</dbReference>
<dbReference type="AlphaFoldDB" id="A0A3P1C855"/>
<protein>
    <recommendedName>
        <fullName evidence="4 9">N-(5'-phosphoribosyl)anthranilate isomerase</fullName>
        <shortName evidence="9">PRAI</shortName>
        <ecNumber evidence="3 9">5.3.1.24</ecNumber>
    </recommendedName>
</protein>
<evidence type="ECO:0000259" key="10">
    <source>
        <dbReference type="Pfam" id="PF00697"/>
    </source>
</evidence>
<comment type="similarity">
    <text evidence="9">Belongs to the TrpF family.</text>
</comment>
<dbReference type="Gene3D" id="3.20.20.70">
    <property type="entry name" value="Aldolase class I"/>
    <property type="match status" value="1"/>
</dbReference>
<evidence type="ECO:0000256" key="6">
    <source>
        <dbReference type="ARBA" id="ARBA00022822"/>
    </source>
</evidence>
<dbReference type="InterPro" id="IPR044643">
    <property type="entry name" value="TrpF_fam"/>
</dbReference>
<dbReference type="PANTHER" id="PTHR42894">
    <property type="entry name" value="N-(5'-PHOSPHORIBOSYL)ANTHRANILATE ISOMERASE"/>
    <property type="match status" value="1"/>
</dbReference>
<evidence type="ECO:0000256" key="3">
    <source>
        <dbReference type="ARBA" id="ARBA00012572"/>
    </source>
</evidence>
<organism evidence="11 12">
    <name type="scientific">Larkinella rosea</name>
    <dbReference type="NCBI Taxonomy" id="2025312"/>
    <lineage>
        <taxon>Bacteria</taxon>
        <taxon>Pseudomonadati</taxon>
        <taxon>Bacteroidota</taxon>
        <taxon>Cytophagia</taxon>
        <taxon>Cytophagales</taxon>
        <taxon>Spirosomataceae</taxon>
        <taxon>Larkinella</taxon>
    </lineage>
</organism>
<comment type="pathway">
    <text evidence="2 9">Amino-acid biosynthesis; L-tryptophan biosynthesis; L-tryptophan from chorismate: step 3/5.</text>
</comment>
<dbReference type="SUPFAM" id="SSF51366">
    <property type="entry name" value="Ribulose-phoshate binding barrel"/>
    <property type="match status" value="1"/>
</dbReference>
<keyword evidence="8 9" id="KW-0413">Isomerase</keyword>
<dbReference type="InterPro" id="IPR011060">
    <property type="entry name" value="RibuloseP-bd_barrel"/>
</dbReference>
<evidence type="ECO:0000256" key="4">
    <source>
        <dbReference type="ARBA" id="ARBA00022272"/>
    </source>
</evidence>
<keyword evidence="7 9" id="KW-0057">Aromatic amino acid biosynthesis</keyword>
<reference evidence="11 12" key="1">
    <citation type="submission" date="2018-11" db="EMBL/GenBank/DDBJ databases">
        <authorList>
            <person name="Zhou Z."/>
            <person name="Wang G."/>
        </authorList>
    </citation>
    <scope>NUCLEOTIDE SEQUENCE [LARGE SCALE GENOMIC DNA]</scope>
    <source>
        <strain evidence="11 12">KCTC52004</strain>
    </source>
</reference>
<dbReference type="InterPro" id="IPR001240">
    <property type="entry name" value="PRAI_dom"/>
</dbReference>
<dbReference type="GO" id="GO:0004640">
    <property type="term" value="F:phosphoribosylanthranilate isomerase activity"/>
    <property type="evidence" value="ECO:0007669"/>
    <property type="project" value="UniProtKB-UniRule"/>
</dbReference>
<dbReference type="GO" id="GO:0000162">
    <property type="term" value="P:L-tryptophan biosynthetic process"/>
    <property type="evidence" value="ECO:0007669"/>
    <property type="project" value="UniProtKB-UniRule"/>
</dbReference>
<evidence type="ECO:0000256" key="1">
    <source>
        <dbReference type="ARBA" id="ARBA00001164"/>
    </source>
</evidence>
<sequence length="215" mass="24586">MKVKVCGMRDSDNIRELLALAPDFMGFIFYDKSLRFVGEDLDADLLKSFPRNVKKVGVFVNASPDYILRMAKKYDLQYVQLHGNETPDFCRNLRMRGISIIKAFSVDESFNFSMINNYKPSCDFFLFDTKGDQFGGNGVSFDWNLMNRYDNDKPFFISGGIDADSIDALEKLKHLKLYGVDVNSKVEMSPGLKDIELVKNIITRLKPIEEEETVA</sequence>
<evidence type="ECO:0000256" key="8">
    <source>
        <dbReference type="ARBA" id="ARBA00023235"/>
    </source>
</evidence>
<proteinExistence type="inferred from homology"/>
<evidence type="ECO:0000256" key="2">
    <source>
        <dbReference type="ARBA" id="ARBA00004664"/>
    </source>
</evidence>
<comment type="caution">
    <text evidence="11">The sequence shown here is derived from an EMBL/GenBank/DDBJ whole genome shotgun (WGS) entry which is preliminary data.</text>
</comment>
<evidence type="ECO:0000313" key="12">
    <source>
        <dbReference type="Proteomes" id="UP000271925"/>
    </source>
</evidence>
<evidence type="ECO:0000256" key="5">
    <source>
        <dbReference type="ARBA" id="ARBA00022605"/>
    </source>
</evidence>
<dbReference type="OrthoDB" id="9786954at2"/>
<feature type="domain" description="N-(5'phosphoribosyl) anthranilate isomerase (PRAI)" evidence="10">
    <location>
        <begin position="3"/>
        <end position="203"/>
    </location>
</feature>
<keyword evidence="6 9" id="KW-0822">Tryptophan biosynthesis</keyword>
<dbReference type="EMBL" id="RQJO01000003">
    <property type="protein sequence ID" value="RRB09373.1"/>
    <property type="molecule type" value="Genomic_DNA"/>
</dbReference>
<dbReference type="EC" id="5.3.1.24" evidence="3 9"/>
<dbReference type="InterPro" id="IPR013785">
    <property type="entry name" value="Aldolase_TIM"/>
</dbReference>